<dbReference type="PATRIC" id="fig|565050.3.peg.714"/>
<evidence type="ECO:0008006" key="4">
    <source>
        <dbReference type="Google" id="ProtNLM"/>
    </source>
</evidence>
<dbReference type="Pfam" id="PF14248">
    <property type="entry name" value="DUF4345"/>
    <property type="match status" value="1"/>
</dbReference>
<dbReference type="OrthoDB" id="7188785at2"/>
<dbReference type="InterPro" id="IPR025597">
    <property type="entry name" value="DUF4345"/>
</dbReference>
<gene>
    <name evidence="2" type="ordered locus">CCNA_00724</name>
</gene>
<reference evidence="2 3" key="1">
    <citation type="journal article" date="2010" name="J. Bacteriol.">
        <title>The genetic basis of laboratory adaptation in Caulobacter crescentus.</title>
        <authorList>
            <person name="Marks M.E."/>
            <person name="Castro-Rojas C.M."/>
            <person name="Teiling C."/>
            <person name="Du L."/>
            <person name="Kapatral V."/>
            <person name="Walunas T.L."/>
            <person name="Crosson S."/>
        </authorList>
    </citation>
    <scope>NUCLEOTIDE SEQUENCE [LARGE SCALE GENOMIC DNA]</scope>
    <source>
        <strain evidence="3">NA1000 / CB15N</strain>
    </source>
</reference>
<feature type="transmembrane region" description="Helical" evidence="1">
    <location>
        <begin position="79"/>
        <end position="101"/>
    </location>
</feature>
<dbReference type="EMBL" id="CP001340">
    <property type="protein sequence ID" value="ACL94189.1"/>
    <property type="molecule type" value="Genomic_DNA"/>
</dbReference>
<keyword evidence="1" id="KW-1133">Transmembrane helix</keyword>
<keyword evidence="1" id="KW-0812">Transmembrane</keyword>
<dbReference type="Proteomes" id="UP000001364">
    <property type="component" value="Chromosome"/>
</dbReference>
<evidence type="ECO:0000313" key="2">
    <source>
        <dbReference type="EMBL" id="ACL94189.1"/>
    </source>
</evidence>
<protein>
    <recommendedName>
        <fullName evidence="4">DUF4345 domain-containing protein</fullName>
    </recommendedName>
</protein>
<evidence type="ECO:0000256" key="1">
    <source>
        <dbReference type="SAM" id="Phobius"/>
    </source>
</evidence>
<accession>A0A0H3C7N0</accession>
<dbReference type="KEGG" id="ccs:CCNA_00724"/>
<dbReference type="AlphaFoldDB" id="A0A0H3C7N0"/>
<proteinExistence type="predicted"/>
<sequence length="142" mass="14353">MSSYVLSLLLAVIACVIGGTLGGMILARPATLLEAAGLSNDDTPKPPLFAEGRALGGVLIASHGVAALYLGYQPRIGAAMALALALAWLGAAAGRAVSLALDGDAGRYNRGAMLFNALIGVTLTLPWFQIGKVVLRGPLGLA</sequence>
<dbReference type="GeneID" id="7330533"/>
<feature type="transmembrane region" description="Helical" evidence="1">
    <location>
        <begin position="113"/>
        <end position="135"/>
    </location>
</feature>
<dbReference type="HOGENOM" id="CLU_1821912_0_0_5"/>
<dbReference type="RefSeq" id="YP_002516097.1">
    <property type="nucleotide sequence ID" value="NC_011916.1"/>
</dbReference>
<organism evidence="2 3">
    <name type="scientific">Caulobacter vibrioides (strain NA1000 / CB15N)</name>
    <name type="common">Caulobacter crescentus</name>
    <dbReference type="NCBI Taxonomy" id="565050"/>
    <lineage>
        <taxon>Bacteria</taxon>
        <taxon>Pseudomonadati</taxon>
        <taxon>Pseudomonadota</taxon>
        <taxon>Alphaproteobacteria</taxon>
        <taxon>Caulobacterales</taxon>
        <taxon>Caulobacteraceae</taxon>
        <taxon>Caulobacter</taxon>
    </lineage>
</organism>
<dbReference type="RefSeq" id="WP_010918574.1">
    <property type="nucleotide sequence ID" value="NC_011916.1"/>
</dbReference>
<name>A0A0H3C7N0_CAUVN</name>
<evidence type="ECO:0000313" key="3">
    <source>
        <dbReference type="Proteomes" id="UP000001364"/>
    </source>
</evidence>
<keyword evidence="1" id="KW-0472">Membrane</keyword>
<keyword evidence="3" id="KW-1185">Reference proteome</keyword>